<feature type="domain" description="RRM" evidence="5">
    <location>
        <begin position="266"/>
        <end position="346"/>
    </location>
</feature>
<dbReference type="SUPFAM" id="SSF54928">
    <property type="entry name" value="RNA-binding domain, RBD"/>
    <property type="match status" value="1"/>
</dbReference>
<evidence type="ECO:0000313" key="7">
    <source>
        <dbReference type="Proteomes" id="UP001188597"/>
    </source>
</evidence>
<dbReference type="GO" id="GO:0003723">
    <property type="term" value="F:RNA binding"/>
    <property type="evidence" value="ECO:0007669"/>
    <property type="project" value="UniProtKB-UniRule"/>
</dbReference>
<keyword evidence="7" id="KW-1185">Reference proteome</keyword>
<dbReference type="Proteomes" id="UP001188597">
    <property type="component" value="Unassembled WGS sequence"/>
</dbReference>
<evidence type="ECO:0000259" key="5">
    <source>
        <dbReference type="PROSITE" id="PS50102"/>
    </source>
</evidence>
<reference evidence="6" key="1">
    <citation type="submission" date="2022-12" db="EMBL/GenBank/DDBJ databases">
        <title>Draft genome assemblies for two species of Escallonia (Escalloniales).</title>
        <authorList>
            <person name="Chanderbali A."/>
            <person name="Dervinis C."/>
            <person name="Anghel I."/>
            <person name="Soltis D."/>
            <person name="Soltis P."/>
            <person name="Zapata F."/>
        </authorList>
    </citation>
    <scope>NUCLEOTIDE SEQUENCE</scope>
    <source>
        <strain evidence="6">UCBG64.0493</strain>
        <tissue evidence="6">Leaf</tissue>
    </source>
</reference>
<dbReference type="InterPro" id="IPR035979">
    <property type="entry name" value="RBD_domain_sf"/>
</dbReference>
<accession>A0AA88WV60</accession>
<proteinExistence type="predicted"/>
<dbReference type="InterPro" id="IPR000504">
    <property type="entry name" value="RRM_dom"/>
</dbReference>
<keyword evidence="1" id="KW-0677">Repeat</keyword>
<evidence type="ECO:0000256" key="3">
    <source>
        <dbReference type="PROSITE-ProRule" id="PRU00176"/>
    </source>
</evidence>
<name>A0AA88WV60_9ASTE</name>
<dbReference type="AlphaFoldDB" id="A0AA88WV60"/>
<gene>
    <name evidence="6" type="ORF">RJ639_033601</name>
</gene>
<feature type="region of interest" description="Disordered" evidence="4">
    <location>
        <begin position="47"/>
        <end position="122"/>
    </location>
</feature>
<dbReference type="Gene3D" id="3.30.70.330">
    <property type="match status" value="1"/>
</dbReference>
<dbReference type="PANTHER" id="PTHR24012">
    <property type="entry name" value="RNA BINDING PROTEIN"/>
    <property type="match status" value="1"/>
</dbReference>
<evidence type="ECO:0000256" key="1">
    <source>
        <dbReference type="ARBA" id="ARBA00022737"/>
    </source>
</evidence>
<dbReference type="InterPro" id="IPR012677">
    <property type="entry name" value="Nucleotide-bd_a/b_plait_sf"/>
</dbReference>
<dbReference type="PROSITE" id="PS50102">
    <property type="entry name" value="RRM"/>
    <property type="match status" value="1"/>
</dbReference>
<dbReference type="Gene3D" id="3.30.530.20">
    <property type="match status" value="1"/>
</dbReference>
<comment type="caution">
    <text evidence="6">The sequence shown here is derived from an EMBL/GenBank/DDBJ whole genome shotgun (WGS) entry which is preliminary data.</text>
</comment>
<organism evidence="6 7">
    <name type="scientific">Escallonia herrerae</name>
    <dbReference type="NCBI Taxonomy" id="1293975"/>
    <lineage>
        <taxon>Eukaryota</taxon>
        <taxon>Viridiplantae</taxon>
        <taxon>Streptophyta</taxon>
        <taxon>Embryophyta</taxon>
        <taxon>Tracheophyta</taxon>
        <taxon>Spermatophyta</taxon>
        <taxon>Magnoliopsida</taxon>
        <taxon>eudicotyledons</taxon>
        <taxon>Gunneridae</taxon>
        <taxon>Pentapetalae</taxon>
        <taxon>asterids</taxon>
        <taxon>campanulids</taxon>
        <taxon>Escalloniales</taxon>
        <taxon>Escalloniaceae</taxon>
        <taxon>Escallonia</taxon>
    </lineage>
</organism>
<keyword evidence="2 3" id="KW-0694">RNA-binding</keyword>
<protein>
    <recommendedName>
        <fullName evidence="5">RRM domain-containing protein</fullName>
    </recommendedName>
</protein>
<dbReference type="SUPFAM" id="SSF55961">
    <property type="entry name" value="Bet v1-like"/>
    <property type="match status" value="1"/>
</dbReference>
<sequence>MERHRDYYGDYQEPHWNRQLATSSWPSGDHFPHYDRNFDNYVGGGFPENGNHHYHHHHEDGRHQHQYRRHHHHNNFGSGPNDSIGGGSDEAGPGQSLPFLGRKRPFPHSAHDTTPADTSITLNLPSKQHGLVRYCASMLPSHGGNAATTLWCHEKLVAIDAAGQRLTYVVVDNSMGFKQYLSTIKLSPVDDDDKPSCEMEWSVMCLTNMDTLLKSCLSRIKELDNNKNMLPIKVRYADKERERIGINASGVGNPQASSGVFGGHVHKLYVGCLNKQAAMKDIEEIFSPYGLVKDVYIVRDELKQSRGCAFVLFSQRDMAVAAISELNGKYFTGVCDHPLVVKFAEPRKPRDGEARWNGVMYIYYPQYISVIDILPYGTGALPSQLEHEAGLRLENWLPRRDGSLAAV</sequence>
<dbReference type="SMART" id="SM00360">
    <property type="entry name" value="RRM"/>
    <property type="match status" value="1"/>
</dbReference>
<evidence type="ECO:0000256" key="4">
    <source>
        <dbReference type="SAM" id="MobiDB-lite"/>
    </source>
</evidence>
<dbReference type="Pfam" id="PF00076">
    <property type="entry name" value="RRM_1"/>
    <property type="match status" value="1"/>
</dbReference>
<evidence type="ECO:0000256" key="2">
    <source>
        <dbReference type="ARBA" id="ARBA00022884"/>
    </source>
</evidence>
<dbReference type="EMBL" id="JAVXUP010000196">
    <property type="protein sequence ID" value="KAK3034646.1"/>
    <property type="molecule type" value="Genomic_DNA"/>
</dbReference>
<feature type="compositionally biased region" description="Basic residues" evidence="4">
    <location>
        <begin position="64"/>
        <end position="74"/>
    </location>
</feature>
<evidence type="ECO:0000313" key="6">
    <source>
        <dbReference type="EMBL" id="KAK3034646.1"/>
    </source>
</evidence>
<dbReference type="InterPro" id="IPR023393">
    <property type="entry name" value="START-like_dom_sf"/>
</dbReference>